<keyword evidence="7" id="KW-0648">Protein biosynthesis</keyword>
<dbReference type="GO" id="GO:0003746">
    <property type="term" value="F:translation elongation factor activity"/>
    <property type="evidence" value="ECO:0007669"/>
    <property type="project" value="UniProtKB-KW"/>
</dbReference>
<feature type="domain" description="TFIIS N-terminal" evidence="4">
    <location>
        <begin position="42"/>
        <end position="116"/>
    </location>
</feature>
<dbReference type="GeneID" id="100213016"/>
<dbReference type="InterPro" id="IPR036575">
    <property type="entry name" value="TFIIS_cen_dom_sf"/>
</dbReference>
<organism evidence="6 7">
    <name type="scientific">Hydra vulgaris</name>
    <name type="common">Hydra</name>
    <name type="synonym">Hydra attenuata</name>
    <dbReference type="NCBI Taxonomy" id="6087"/>
    <lineage>
        <taxon>Eukaryota</taxon>
        <taxon>Metazoa</taxon>
        <taxon>Cnidaria</taxon>
        <taxon>Hydrozoa</taxon>
        <taxon>Hydroidolina</taxon>
        <taxon>Anthoathecata</taxon>
        <taxon>Aplanulata</taxon>
        <taxon>Hydridae</taxon>
        <taxon>Hydra</taxon>
    </lineage>
</organism>
<accession>A0ABM4BJH5</accession>
<gene>
    <name evidence="7" type="primary">LOC100213016</name>
</gene>
<dbReference type="Pfam" id="PF07500">
    <property type="entry name" value="TFIIS_M"/>
    <property type="match status" value="1"/>
</dbReference>
<dbReference type="InterPro" id="IPR017923">
    <property type="entry name" value="TFIIS_N"/>
</dbReference>
<comment type="subcellular location">
    <subcellularLocation>
        <location evidence="1 3">Nucleus</location>
    </subcellularLocation>
</comment>
<dbReference type="PROSITE" id="PS51319">
    <property type="entry name" value="TFIIS_N"/>
    <property type="match status" value="1"/>
</dbReference>
<dbReference type="Pfam" id="PF08711">
    <property type="entry name" value="Med26"/>
    <property type="match status" value="1"/>
</dbReference>
<dbReference type="Gene3D" id="1.10.472.30">
    <property type="entry name" value="Transcription elongation factor S-II, central domain"/>
    <property type="match status" value="1"/>
</dbReference>
<keyword evidence="6" id="KW-1185">Reference proteome</keyword>
<dbReference type="InterPro" id="IPR044790">
    <property type="entry name" value="MD26C-like"/>
</dbReference>
<feature type="domain" description="TFIIS central" evidence="5">
    <location>
        <begin position="133"/>
        <end position="212"/>
    </location>
</feature>
<evidence type="ECO:0000256" key="1">
    <source>
        <dbReference type="ARBA" id="ARBA00004123"/>
    </source>
</evidence>
<evidence type="ECO:0000256" key="2">
    <source>
        <dbReference type="ARBA" id="ARBA00023242"/>
    </source>
</evidence>
<evidence type="ECO:0000259" key="5">
    <source>
        <dbReference type="PROSITE" id="PS51321"/>
    </source>
</evidence>
<keyword evidence="7" id="KW-0251">Elongation factor</keyword>
<evidence type="ECO:0000313" key="7">
    <source>
        <dbReference type="RefSeq" id="XP_065649186.1"/>
    </source>
</evidence>
<dbReference type="PANTHER" id="PTHR47210">
    <property type="entry name" value="MEDIATOR OF RNA POLYMERASE II TRANSCRIPTION SUBUNIT 26C-RELATED"/>
    <property type="match status" value="1"/>
</dbReference>
<dbReference type="InterPro" id="IPR003617">
    <property type="entry name" value="TFIIS/CRSP70_N_sub"/>
</dbReference>
<proteinExistence type="predicted"/>
<name>A0ABM4BJH5_HYDVU</name>
<dbReference type="SMART" id="SM00509">
    <property type="entry name" value="TFS2N"/>
    <property type="match status" value="1"/>
</dbReference>
<dbReference type="InterPro" id="IPR003618">
    <property type="entry name" value="TFIIS_cen_dom"/>
</dbReference>
<dbReference type="Gene3D" id="1.20.930.10">
    <property type="entry name" value="Conserved domain common to transcription factors TFIIS, elongin A, CRSP70"/>
    <property type="match status" value="1"/>
</dbReference>
<dbReference type="SUPFAM" id="SSF47676">
    <property type="entry name" value="Conserved domain common to transcription factors TFIIS, elongin A, CRSP70"/>
    <property type="match status" value="1"/>
</dbReference>
<reference evidence="7" key="1">
    <citation type="submission" date="2025-08" db="UniProtKB">
        <authorList>
            <consortium name="RefSeq"/>
        </authorList>
    </citation>
    <scope>IDENTIFICATION</scope>
</reference>
<evidence type="ECO:0000256" key="3">
    <source>
        <dbReference type="PROSITE-ProRule" id="PRU00649"/>
    </source>
</evidence>
<sequence>MDKYVIKIPRDPSEGQTPVIKKVIPKFRQTTIESLKRVVVVEEMIHVKNILSMPEQTTDQLVSCLTNLENRIPSKEVLLETKLGHVINKLRKHEAEEVQQLAQKVLQKWKRFYKNINARQPIEVKSDKKTFLFRAKAKCLIASALNTELNNSLVDVIEGTVYLTTGRSLQSDYRKAIRTLHFQLKNNREIREDVLNKRISPQQICKQLNVKV</sequence>
<evidence type="ECO:0000313" key="6">
    <source>
        <dbReference type="Proteomes" id="UP001652625"/>
    </source>
</evidence>
<keyword evidence="2 3" id="KW-0539">Nucleus</keyword>
<dbReference type="PANTHER" id="PTHR47210:SF1">
    <property type="entry name" value="MEDIATOR OF RNA POLYMERASE II TRANSCRIPTION SUBUNIT 26C-RELATED"/>
    <property type="match status" value="1"/>
</dbReference>
<dbReference type="SUPFAM" id="SSF46942">
    <property type="entry name" value="Elongation factor TFIIS domain 2"/>
    <property type="match status" value="1"/>
</dbReference>
<dbReference type="Proteomes" id="UP001652625">
    <property type="component" value="Chromosome 03"/>
</dbReference>
<dbReference type="PROSITE" id="PS51321">
    <property type="entry name" value="TFIIS_CENTRAL"/>
    <property type="match status" value="1"/>
</dbReference>
<dbReference type="RefSeq" id="XP_065649186.1">
    <property type="nucleotide sequence ID" value="XM_065793114.1"/>
</dbReference>
<protein>
    <submittedName>
        <fullName evidence="7">Transcription elongation factor A N-terminal and central domain-containing protein 2</fullName>
    </submittedName>
</protein>
<dbReference type="InterPro" id="IPR035441">
    <property type="entry name" value="TFIIS/LEDGF_dom_sf"/>
</dbReference>
<evidence type="ECO:0000259" key="4">
    <source>
        <dbReference type="PROSITE" id="PS51319"/>
    </source>
</evidence>